<protein>
    <recommendedName>
        <fullName evidence="2">Protein kinase domain-containing protein</fullName>
    </recommendedName>
</protein>
<dbReference type="SUPFAM" id="SSF56112">
    <property type="entry name" value="Protein kinase-like (PK-like)"/>
    <property type="match status" value="1"/>
</dbReference>
<dbReference type="InterPro" id="IPR050122">
    <property type="entry name" value="RTK"/>
</dbReference>
<gene>
    <name evidence="3" type="ORF">Zmor_005069</name>
</gene>
<dbReference type="AlphaFoldDB" id="A0AA38IP82"/>
<dbReference type="PANTHER" id="PTHR24416:SF611">
    <property type="entry name" value="TYROSINE-PROTEIN KINASE TRANSMEMBRANE RECEPTOR ROR"/>
    <property type="match status" value="1"/>
</dbReference>
<dbReference type="EMBL" id="JALNTZ010000002">
    <property type="protein sequence ID" value="KAJ3660630.1"/>
    <property type="molecule type" value="Genomic_DNA"/>
</dbReference>
<evidence type="ECO:0000313" key="3">
    <source>
        <dbReference type="EMBL" id="KAJ3660630.1"/>
    </source>
</evidence>
<keyword evidence="1" id="KW-0812">Transmembrane</keyword>
<proteinExistence type="predicted"/>
<comment type="caution">
    <text evidence="3">The sequence shown here is derived from an EMBL/GenBank/DDBJ whole genome shotgun (WGS) entry which is preliminary data.</text>
</comment>
<name>A0AA38IP82_9CUCU</name>
<dbReference type="Pfam" id="PF07714">
    <property type="entry name" value="PK_Tyr_Ser-Thr"/>
    <property type="match status" value="1"/>
</dbReference>
<dbReference type="GO" id="GO:0017147">
    <property type="term" value="F:Wnt-protein binding"/>
    <property type="evidence" value="ECO:0007669"/>
    <property type="project" value="TreeGrafter"/>
</dbReference>
<keyword evidence="4" id="KW-1185">Reference proteome</keyword>
<accession>A0AA38IP82</accession>
<dbReference type="PRINTS" id="PR00109">
    <property type="entry name" value="TYRKINASE"/>
</dbReference>
<evidence type="ECO:0000313" key="4">
    <source>
        <dbReference type="Proteomes" id="UP001168821"/>
    </source>
</evidence>
<feature type="transmembrane region" description="Helical" evidence="1">
    <location>
        <begin position="96"/>
        <end position="116"/>
    </location>
</feature>
<dbReference type="InterPro" id="IPR001245">
    <property type="entry name" value="Ser-Thr/Tyr_kinase_cat_dom"/>
</dbReference>
<dbReference type="Proteomes" id="UP001168821">
    <property type="component" value="Unassembled WGS sequence"/>
</dbReference>
<dbReference type="PROSITE" id="PS50011">
    <property type="entry name" value="PROTEIN_KINASE_DOM"/>
    <property type="match status" value="1"/>
</dbReference>
<evidence type="ECO:0000256" key="1">
    <source>
        <dbReference type="SAM" id="Phobius"/>
    </source>
</evidence>
<dbReference type="PANTHER" id="PTHR24416">
    <property type="entry name" value="TYROSINE-PROTEIN KINASE RECEPTOR"/>
    <property type="match status" value="1"/>
</dbReference>
<dbReference type="Gene3D" id="3.30.200.20">
    <property type="entry name" value="Phosphorylase Kinase, domain 1"/>
    <property type="match status" value="1"/>
</dbReference>
<dbReference type="GO" id="GO:0005524">
    <property type="term" value="F:ATP binding"/>
    <property type="evidence" value="ECO:0007669"/>
    <property type="project" value="InterPro"/>
</dbReference>
<sequence>MQIEVQRRPRDDIETGETKSSCSRVSYEESGRCSEATIPIRPRIDVFRLKNVTVDIGKKVLKFICEVYRTNFTLEPGERNCKVLNEADEIYGSWTYVGWVFGVLVTLAILTCMWFYHKKKWNPCRNLRMISISIVNKKGERNNSLVLNNYYNLPEYTNNAVTELERLDNNIQKGELKTPTGKFVIAMRPLNESANSKTQSDFYQQMQRNSALKHPNVISLLGVVVEQPLSMLFEFTSQGNLHEFLIANSPSKGKSLTLNQFLDLGSQIGQGMQYLCDNHYVYRDLAARNCWVFSDLVIKIGTFELKRDQYRGDYYDSGVSLLPVRWLPSECIASGKFTCETNVWSFGVTLWEIFSYGKQPHHGYDDQEAIARIHSHKLLPCPDTSPDYCYGLMVECWAGQPKRRPDFAEICQRLQIWKQSETS</sequence>
<dbReference type="GO" id="GO:0043235">
    <property type="term" value="C:receptor complex"/>
    <property type="evidence" value="ECO:0007669"/>
    <property type="project" value="TreeGrafter"/>
</dbReference>
<dbReference type="GO" id="GO:0007169">
    <property type="term" value="P:cell surface receptor protein tyrosine kinase signaling pathway"/>
    <property type="evidence" value="ECO:0007669"/>
    <property type="project" value="TreeGrafter"/>
</dbReference>
<keyword evidence="1" id="KW-1133">Transmembrane helix</keyword>
<dbReference type="InterPro" id="IPR000719">
    <property type="entry name" value="Prot_kinase_dom"/>
</dbReference>
<dbReference type="GO" id="GO:0005886">
    <property type="term" value="C:plasma membrane"/>
    <property type="evidence" value="ECO:0007669"/>
    <property type="project" value="TreeGrafter"/>
</dbReference>
<dbReference type="GO" id="GO:0004714">
    <property type="term" value="F:transmembrane receptor protein tyrosine kinase activity"/>
    <property type="evidence" value="ECO:0007669"/>
    <property type="project" value="TreeGrafter"/>
</dbReference>
<dbReference type="Gene3D" id="1.10.510.10">
    <property type="entry name" value="Transferase(Phosphotransferase) domain 1"/>
    <property type="match status" value="1"/>
</dbReference>
<dbReference type="InterPro" id="IPR011009">
    <property type="entry name" value="Kinase-like_dom_sf"/>
</dbReference>
<organism evidence="3 4">
    <name type="scientific">Zophobas morio</name>
    <dbReference type="NCBI Taxonomy" id="2755281"/>
    <lineage>
        <taxon>Eukaryota</taxon>
        <taxon>Metazoa</taxon>
        <taxon>Ecdysozoa</taxon>
        <taxon>Arthropoda</taxon>
        <taxon>Hexapoda</taxon>
        <taxon>Insecta</taxon>
        <taxon>Pterygota</taxon>
        <taxon>Neoptera</taxon>
        <taxon>Endopterygota</taxon>
        <taxon>Coleoptera</taxon>
        <taxon>Polyphaga</taxon>
        <taxon>Cucujiformia</taxon>
        <taxon>Tenebrionidae</taxon>
        <taxon>Zophobas</taxon>
    </lineage>
</organism>
<feature type="domain" description="Protein kinase" evidence="2">
    <location>
        <begin position="132"/>
        <end position="418"/>
    </location>
</feature>
<evidence type="ECO:0000259" key="2">
    <source>
        <dbReference type="PROSITE" id="PS50011"/>
    </source>
</evidence>
<reference evidence="3" key="1">
    <citation type="journal article" date="2023" name="G3 (Bethesda)">
        <title>Whole genome assemblies of Zophobas morio and Tenebrio molitor.</title>
        <authorList>
            <person name="Kaur S."/>
            <person name="Stinson S.A."/>
            <person name="diCenzo G.C."/>
        </authorList>
    </citation>
    <scope>NUCLEOTIDE SEQUENCE</scope>
    <source>
        <strain evidence="3">QUZm001</strain>
    </source>
</reference>
<keyword evidence="1" id="KW-0472">Membrane</keyword>